<dbReference type="AlphaFoldDB" id="A0A0R2HDI0"/>
<dbReference type="InterPro" id="IPR013123">
    <property type="entry name" value="SpoU_subst-bd"/>
</dbReference>
<dbReference type="GO" id="GO:0003723">
    <property type="term" value="F:RNA binding"/>
    <property type="evidence" value="ECO:0007669"/>
    <property type="project" value="InterPro"/>
</dbReference>
<reference evidence="5 6" key="1">
    <citation type="journal article" date="2015" name="Genome Announc.">
        <title>Expanding the biotechnology potential of lactobacilli through comparative genomics of 213 strains and associated genera.</title>
        <authorList>
            <person name="Sun Z."/>
            <person name="Harris H.M."/>
            <person name="McCann A."/>
            <person name="Guo C."/>
            <person name="Argimon S."/>
            <person name="Zhang W."/>
            <person name="Yang X."/>
            <person name="Jeffery I.B."/>
            <person name="Cooney J.C."/>
            <person name="Kagawa T.F."/>
            <person name="Liu W."/>
            <person name="Song Y."/>
            <person name="Salvetti E."/>
            <person name="Wrobel A."/>
            <person name="Rasinkangas P."/>
            <person name="Parkhill J."/>
            <person name="Rea M.C."/>
            <person name="O'Sullivan O."/>
            <person name="Ritari J."/>
            <person name="Douillard F.P."/>
            <person name="Paul Ross R."/>
            <person name="Yang R."/>
            <person name="Briner A.E."/>
            <person name="Felis G.E."/>
            <person name="de Vos W.M."/>
            <person name="Barrangou R."/>
            <person name="Klaenhammer T.R."/>
            <person name="Caufield P.W."/>
            <person name="Cui Y."/>
            <person name="Zhang H."/>
            <person name="O'Toole P.W."/>
        </authorList>
    </citation>
    <scope>NUCLEOTIDE SEQUENCE [LARGE SCALE GENOMIC DNA]</scope>
    <source>
        <strain evidence="5 6">DSM 20405</strain>
    </source>
</reference>
<dbReference type="GO" id="GO:0006396">
    <property type="term" value="P:RNA processing"/>
    <property type="evidence" value="ECO:0007669"/>
    <property type="project" value="InterPro"/>
</dbReference>
<accession>A0A0R2HDI0</accession>
<dbReference type="SUPFAM" id="SSF55315">
    <property type="entry name" value="L30e-like"/>
    <property type="match status" value="1"/>
</dbReference>
<dbReference type="Pfam" id="PF22435">
    <property type="entry name" value="MRM3-like_sub_bind"/>
    <property type="match status" value="1"/>
</dbReference>
<dbReference type="InterPro" id="IPR029026">
    <property type="entry name" value="tRNA_m1G_MTases_N"/>
</dbReference>
<evidence type="ECO:0000313" key="6">
    <source>
        <dbReference type="Proteomes" id="UP000051841"/>
    </source>
</evidence>
<dbReference type="GO" id="GO:0008173">
    <property type="term" value="F:RNA methyltransferase activity"/>
    <property type="evidence" value="ECO:0007669"/>
    <property type="project" value="InterPro"/>
</dbReference>
<keyword evidence="6" id="KW-1185">Reference proteome</keyword>
<name>A0A0R2HDI0_9FIRM</name>
<dbReference type="InterPro" id="IPR051259">
    <property type="entry name" value="rRNA_Methyltransferase"/>
</dbReference>
<dbReference type="GO" id="GO:0032259">
    <property type="term" value="P:methylation"/>
    <property type="evidence" value="ECO:0007669"/>
    <property type="project" value="UniProtKB-KW"/>
</dbReference>
<proteinExistence type="inferred from homology"/>
<comment type="similarity">
    <text evidence="1">Belongs to the class IV-like SAM-binding methyltransferase superfamily. RNA methyltransferase TrmH family.</text>
</comment>
<dbReference type="SUPFAM" id="SSF75217">
    <property type="entry name" value="alpha/beta knot"/>
    <property type="match status" value="1"/>
</dbReference>
<dbReference type="SMART" id="SM00967">
    <property type="entry name" value="SpoU_sub_bind"/>
    <property type="match status" value="1"/>
</dbReference>
<evidence type="ECO:0000256" key="2">
    <source>
        <dbReference type="ARBA" id="ARBA00022603"/>
    </source>
</evidence>
<keyword evidence="2 5" id="KW-0489">Methyltransferase</keyword>
<dbReference type="Gene3D" id="3.30.1330.30">
    <property type="match status" value="1"/>
</dbReference>
<dbReference type="InterPro" id="IPR053888">
    <property type="entry name" value="MRM3-like_sub_bind"/>
</dbReference>
<dbReference type="RefSeq" id="WP_029070948.1">
    <property type="nucleotide sequence ID" value="NZ_JNKN01000035.1"/>
</dbReference>
<dbReference type="GO" id="GO:0005737">
    <property type="term" value="C:cytoplasm"/>
    <property type="evidence" value="ECO:0007669"/>
    <property type="project" value="UniProtKB-ARBA"/>
</dbReference>
<sequence>MITSLTNKTVKNWMKLKTKKERDAQGLFLVDGRHMTQEALKAGVVETIITTDTNYKSDVLVEYVSENVMEKLSFTKTPQPFMAVCRKKKNILNEEGKRFLILDGVQDPGNVGTMIRTALAFSFDQVILSKDSCDLYNDKTLRSTQGAVFMMDIIRADLSVIIPELKKKGIFVVGSSLRDARDMNEISSREKMAFIMGNEGQGMKQEMLDLCDERLFIPIHTMESLNVGVAAGVIMYQFRGE</sequence>
<keyword evidence="3 5" id="KW-0808">Transferase</keyword>
<dbReference type="PATRIC" id="fig|1410657.5.peg.1351"/>
<evidence type="ECO:0000313" key="5">
    <source>
        <dbReference type="EMBL" id="KRN47895.1"/>
    </source>
</evidence>
<evidence type="ECO:0000259" key="4">
    <source>
        <dbReference type="SMART" id="SM00967"/>
    </source>
</evidence>
<dbReference type="CDD" id="cd18095">
    <property type="entry name" value="SpoU-like_rRNA-MTase"/>
    <property type="match status" value="1"/>
</dbReference>
<dbReference type="Gene3D" id="3.40.1280.10">
    <property type="match status" value="1"/>
</dbReference>
<evidence type="ECO:0000256" key="3">
    <source>
        <dbReference type="ARBA" id="ARBA00022679"/>
    </source>
</evidence>
<organism evidence="5 6">
    <name type="scientific">Kandleria vitulina DSM 20405</name>
    <dbReference type="NCBI Taxonomy" id="1410657"/>
    <lineage>
        <taxon>Bacteria</taxon>
        <taxon>Bacillati</taxon>
        <taxon>Bacillota</taxon>
        <taxon>Erysipelotrichia</taxon>
        <taxon>Erysipelotrichales</taxon>
        <taxon>Coprobacillaceae</taxon>
        <taxon>Kandleria</taxon>
    </lineage>
</organism>
<gene>
    <name evidence="5" type="ORF">IV49_GL001307</name>
</gene>
<dbReference type="InterPro" id="IPR001537">
    <property type="entry name" value="SpoU_MeTrfase"/>
</dbReference>
<dbReference type="EMBL" id="JQBL01000033">
    <property type="protein sequence ID" value="KRN47895.1"/>
    <property type="molecule type" value="Genomic_DNA"/>
</dbReference>
<protein>
    <submittedName>
        <fullName evidence="5">23S rRNA methyltransferase</fullName>
    </submittedName>
</protein>
<comment type="caution">
    <text evidence="5">The sequence shown here is derived from an EMBL/GenBank/DDBJ whole genome shotgun (WGS) entry which is preliminary data.</text>
</comment>
<dbReference type="Pfam" id="PF00588">
    <property type="entry name" value="SpoU_methylase"/>
    <property type="match status" value="1"/>
</dbReference>
<dbReference type="PANTHER" id="PTHR43191:SF2">
    <property type="entry name" value="RRNA METHYLTRANSFERASE 3, MITOCHONDRIAL"/>
    <property type="match status" value="1"/>
</dbReference>
<dbReference type="InterPro" id="IPR029028">
    <property type="entry name" value="Alpha/beta_knot_MTases"/>
</dbReference>
<dbReference type="Proteomes" id="UP000051841">
    <property type="component" value="Unassembled WGS sequence"/>
</dbReference>
<dbReference type="InterPro" id="IPR029064">
    <property type="entry name" value="Ribosomal_eL30-like_sf"/>
</dbReference>
<feature type="domain" description="RNA 2-O ribose methyltransferase substrate binding" evidence="4">
    <location>
        <begin position="29"/>
        <end position="91"/>
    </location>
</feature>
<evidence type="ECO:0000256" key="1">
    <source>
        <dbReference type="ARBA" id="ARBA00007228"/>
    </source>
</evidence>
<dbReference type="PANTHER" id="PTHR43191">
    <property type="entry name" value="RRNA METHYLTRANSFERASE 3"/>
    <property type="match status" value="1"/>
</dbReference>